<evidence type="ECO:0000256" key="3">
    <source>
        <dbReference type="ARBA" id="ARBA00022827"/>
    </source>
</evidence>
<gene>
    <name evidence="5" type="ORF">HDF12_003904</name>
</gene>
<dbReference type="PANTHER" id="PTHR10961">
    <property type="entry name" value="PEROXISOMAL SARCOSINE OXIDASE"/>
    <property type="match status" value="1"/>
</dbReference>
<dbReference type="GO" id="GO:0008115">
    <property type="term" value="F:sarcosine oxidase activity"/>
    <property type="evidence" value="ECO:0007669"/>
    <property type="project" value="TreeGrafter"/>
</dbReference>
<organism evidence="5 6">
    <name type="scientific">Tunturiibacter lichenicola</name>
    <dbReference type="NCBI Taxonomy" id="2051959"/>
    <lineage>
        <taxon>Bacteria</taxon>
        <taxon>Pseudomonadati</taxon>
        <taxon>Acidobacteriota</taxon>
        <taxon>Terriglobia</taxon>
        <taxon>Terriglobales</taxon>
        <taxon>Acidobacteriaceae</taxon>
        <taxon>Tunturiibacter</taxon>
    </lineage>
</organism>
<proteinExistence type="predicted"/>
<protein>
    <submittedName>
        <fullName evidence="5">Glycine/D-amino acid oxidase-like deaminating enzyme</fullName>
    </submittedName>
</protein>
<comment type="caution">
    <text evidence="5">The sequence shown here is derived from an EMBL/GenBank/DDBJ whole genome shotgun (WGS) entry which is preliminary data.</text>
</comment>
<keyword evidence="2" id="KW-0285">Flavoprotein</keyword>
<dbReference type="EMBL" id="JACCCV010000002">
    <property type="protein sequence ID" value="NYF53505.1"/>
    <property type="molecule type" value="Genomic_DNA"/>
</dbReference>
<dbReference type="Gene3D" id="3.50.50.60">
    <property type="entry name" value="FAD/NAD(P)-binding domain"/>
    <property type="match status" value="1"/>
</dbReference>
<reference evidence="5 6" key="1">
    <citation type="submission" date="2020-07" db="EMBL/GenBank/DDBJ databases">
        <title>Genomic Encyclopedia of Type Strains, Phase IV (KMG-V): Genome sequencing to study the core and pangenomes of soil and plant-associated prokaryotes.</title>
        <authorList>
            <person name="Whitman W."/>
        </authorList>
    </citation>
    <scope>NUCLEOTIDE SEQUENCE [LARGE SCALE GENOMIC DNA]</scope>
    <source>
        <strain evidence="5 6">M8UP30</strain>
    </source>
</reference>
<name>A0A7Y9TBW0_9BACT</name>
<dbReference type="InterPro" id="IPR045170">
    <property type="entry name" value="MTOX"/>
</dbReference>
<comment type="cofactor">
    <cofactor evidence="1">
        <name>FAD</name>
        <dbReference type="ChEBI" id="CHEBI:57692"/>
    </cofactor>
</comment>
<evidence type="ECO:0000256" key="2">
    <source>
        <dbReference type="ARBA" id="ARBA00022630"/>
    </source>
</evidence>
<dbReference type="Proteomes" id="UP000534186">
    <property type="component" value="Unassembled WGS sequence"/>
</dbReference>
<keyword evidence="3" id="KW-0274">FAD</keyword>
<evidence type="ECO:0000313" key="6">
    <source>
        <dbReference type="Proteomes" id="UP000534186"/>
    </source>
</evidence>
<evidence type="ECO:0000313" key="5">
    <source>
        <dbReference type="EMBL" id="NYF53505.1"/>
    </source>
</evidence>
<dbReference type="GO" id="GO:0050660">
    <property type="term" value="F:flavin adenine dinucleotide binding"/>
    <property type="evidence" value="ECO:0007669"/>
    <property type="project" value="InterPro"/>
</dbReference>
<sequence>MTPDKHFIIDVHPRHPQVSIAAGFSGHGFKFSSVVGEILFDLAMTKNASSDIALFSASRFRPQ</sequence>
<dbReference type="AlphaFoldDB" id="A0A7Y9TBW0"/>
<accession>A0A7Y9TBW0</accession>
<evidence type="ECO:0000256" key="1">
    <source>
        <dbReference type="ARBA" id="ARBA00001974"/>
    </source>
</evidence>
<evidence type="ECO:0000256" key="4">
    <source>
        <dbReference type="ARBA" id="ARBA00023002"/>
    </source>
</evidence>
<dbReference type="InterPro" id="IPR036188">
    <property type="entry name" value="FAD/NAD-bd_sf"/>
</dbReference>
<dbReference type="PANTHER" id="PTHR10961:SF7">
    <property type="entry name" value="FAD DEPENDENT OXIDOREDUCTASE DOMAIN-CONTAINING PROTEIN"/>
    <property type="match status" value="1"/>
</dbReference>
<keyword evidence="4" id="KW-0560">Oxidoreductase</keyword>